<keyword evidence="17" id="KW-0282">Flagellum</keyword>
<keyword evidence="8 14" id="KW-1133">Transmembrane helix</keyword>
<keyword evidence="9 14" id="KW-0472">Membrane</keyword>
<dbReference type="InterPro" id="IPR045851">
    <property type="entry name" value="AMP-bd_C_sf"/>
</dbReference>
<evidence type="ECO:0000313" key="18">
    <source>
        <dbReference type="Proteomes" id="UP000078407"/>
    </source>
</evidence>
<dbReference type="PRINTS" id="PR01009">
    <property type="entry name" value="FLGMRINGFLIF"/>
</dbReference>
<comment type="caution">
    <text evidence="17">The sequence shown here is derived from an EMBL/GenBank/DDBJ whole genome shotgun (WGS) entry which is preliminary data.</text>
</comment>
<evidence type="ECO:0000259" key="15">
    <source>
        <dbReference type="Pfam" id="PF01514"/>
    </source>
</evidence>
<evidence type="ECO:0000256" key="7">
    <source>
        <dbReference type="ARBA" id="ARBA00022692"/>
    </source>
</evidence>
<dbReference type="PIRSF" id="PIRSF004862">
    <property type="entry name" value="FliF"/>
    <property type="match status" value="1"/>
</dbReference>
<evidence type="ECO:0000256" key="2">
    <source>
        <dbReference type="ARBA" id="ARBA00004117"/>
    </source>
</evidence>
<dbReference type="Pfam" id="PF01514">
    <property type="entry name" value="YscJ_FliF"/>
    <property type="match status" value="1"/>
</dbReference>
<dbReference type="InterPro" id="IPR013556">
    <property type="entry name" value="Flag_M-ring_C"/>
</dbReference>
<evidence type="ECO:0000256" key="11">
    <source>
        <dbReference type="ARBA" id="ARBA00025936"/>
    </source>
</evidence>
<gene>
    <name evidence="17" type="ORF">M976_01916</name>
</gene>
<accession>A0ABX2W8T8</accession>
<sequence length="556" mass="62553">MRQKFKSVWGNISQQVPNISTLRGKGPQFILLGMLACLLAVLVVLVLWSYQGNYRPLYGQQERFDSAQIMSVLDQENIPYRLMETTGQVLVEEDRLSQARMLLAAKGVQAKLPVGLEMLEKDSTLGTSQFVENARYRRGLEGELARTIMGLEGVSYARVHLAIPEKQIFLRNNEELPSASVMLELEPSTRMEAGQVLAIVNLIKGSISNLATKDISVIDQYGNLLTQDLNDELSGAKLTVHQLDYQKQVERNYERRVSEMLRPVLGNNNYKVQVTAQLTFDAVEETREALDESPVIREERVQKDSSQGGQLNGIPGALSNRPPVTDPQQQGNQQPNQPASAGRMTNDRDEQQRRYDVGRTITHTKYQQGRLNNLSVSVVLNQTVSPEKGWSAEQLTNIRQMSLDAVGFDKERGDQFSLNVFPFSEDGINPSLDSKWWQDPVLLIYARYLIGTILGLCLIFFVIRKLMQHLIQRSPVSATAATGTASIDSGESGGSGKAKEEDEYFRKHNRNIEFDNLTELPDTNSPLRDKLAHLQLLADHDPKRVAEVLEQWMNTR</sequence>
<evidence type="ECO:0000256" key="5">
    <source>
        <dbReference type="ARBA" id="ARBA00017949"/>
    </source>
</evidence>
<feature type="compositionally biased region" description="Low complexity" evidence="13">
    <location>
        <begin position="327"/>
        <end position="338"/>
    </location>
</feature>
<evidence type="ECO:0000313" key="17">
    <source>
        <dbReference type="EMBL" id="OAT28077.1"/>
    </source>
</evidence>
<keyword evidence="17" id="KW-0969">Cilium</keyword>
<feature type="region of interest" description="Disordered" evidence="13">
    <location>
        <begin position="288"/>
        <end position="351"/>
    </location>
</feature>
<dbReference type="Gene3D" id="3.30.300.30">
    <property type="match status" value="1"/>
</dbReference>
<evidence type="ECO:0000256" key="14">
    <source>
        <dbReference type="SAM" id="Phobius"/>
    </source>
</evidence>
<comment type="subunit">
    <text evidence="11">The basal body constitutes a major portion of the flagellar organelle and consists of four rings (L,P,S, and M) mounted on a central rod. The M ring is integral to the inner membrane of the cell and may be connected to the flagellar rod via the S ring. The S (supramembrane ring) lies just distal to the M ring. The L and P rings lie in the outer membrane and the periplasmic space, respectively.</text>
</comment>
<dbReference type="InterPro" id="IPR000067">
    <property type="entry name" value="FlgMring_FliF"/>
</dbReference>
<evidence type="ECO:0000256" key="3">
    <source>
        <dbReference type="ARBA" id="ARBA00004651"/>
    </source>
</evidence>
<keyword evidence="7 14" id="KW-0812">Transmembrane</keyword>
<evidence type="ECO:0000256" key="10">
    <source>
        <dbReference type="ARBA" id="ARBA00023143"/>
    </source>
</evidence>
<name>A0ABX2W8T8_9ENTR</name>
<feature type="domain" description="Flagellar M-ring N-terminal" evidence="15">
    <location>
        <begin position="51"/>
        <end position="226"/>
    </location>
</feature>
<keyword evidence="18" id="KW-1185">Reference proteome</keyword>
<keyword evidence="6" id="KW-1003">Cell membrane</keyword>
<keyword evidence="10 12" id="KW-0975">Bacterial flagellum</keyword>
<evidence type="ECO:0000256" key="13">
    <source>
        <dbReference type="SAM" id="MobiDB-lite"/>
    </source>
</evidence>
<evidence type="ECO:0000256" key="6">
    <source>
        <dbReference type="ARBA" id="ARBA00022475"/>
    </source>
</evidence>
<feature type="transmembrane region" description="Helical" evidence="14">
    <location>
        <begin position="442"/>
        <end position="463"/>
    </location>
</feature>
<feature type="compositionally biased region" description="Basic and acidic residues" evidence="13">
    <location>
        <begin position="288"/>
        <end position="303"/>
    </location>
</feature>
<evidence type="ECO:0000256" key="8">
    <source>
        <dbReference type="ARBA" id="ARBA00022989"/>
    </source>
</evidence>
<evidence type="ECO:0000256" key="1">
    <source>
        <dbReference type="ARBA" id="ARBA00003820"/>
    </source>
</evidence>
<organism evidence="17 18">
    <name type="scientific">Buttiauxella ferragutiae ATCC 51602</name>
    <dbReference type="NCBI Taxonomy" id="1354252"/>
    <lineage>
        <taxon>Bacteria</taxon>
        <taxon>Pseudomonadati</taxon>
        <taxon>Pseudomonadota</taxon>
        <taxon>Gammaproteobacteria</taxon>
        <taxon>Enterobacterales</taxon>
        <taxon>Enterobacteriaceae</taxon>
        <taxon>Buttiauxella</taxon>
    </lineage>
</organism>
<feature type="region of interest" description="Disordered" evidence="13">
    <location>
        <begin position="481"/>
        <end position="502"/>
    </location>
</feature>
<dbReference type="PANTHER" id="PTHR30046:SF0">
    <property type="entry name" value="FLAGELLAR M-RING PROTEIN"/>
    <property type="match status" value="1"/>
</dbReference>
<evidence type="ECO:0000256" key="4">
    <source>
        <dbReference type="ARBA" id="ARBA00007971"/>
    </source>
</evidence>
<protein>
    <recommendedName>
        <fullName evidence="5 12">Flagellar M-ring protein</fullName>
    </recommendedName>
</protein>
<dbReference type="Proteomes" id="UP000078407">
    <property type="component" value="Unassembled WGS sequence"/>
</dbReference>
<feature type="transmembrane region" description="Helical" evidence="14">
    <location>
        <begin position="29"/>
        <end position="50"/>
    </location>
</feature>
<dbReference type="EMBL" id="LXEQ01000033">
    <property type="protein sequence ID" value="OAT28077.1"/>
    <property type="molecule type" value="Genomic_DNA"/>
</dbReference>
<dbReference type="Pfam" id="PF08345">
    <property type="entry name" value="YscJ_FliF_C"/>
    <property type="match status" value="1"/>
</dbReference>
<reference evidence="17 18" key="1">
    <citation type="submission" date="2016-04" db="EMBL/GenBank/DDBJ databases">
        <title>ATOL: Assembling a taxonomically balanced genome-scale reconstruction of the evolutionary history of the Enterobacteriaceae.</title>
        <authorList>
            <person name="Plunkett G.III."/>
            <person name="Neeno-Eckwall E.C."/>
            <person name="Glasner J.D."/>
            <person name="Perna N.T."/>
        </authorList>
    </citation>
    <scope>NUCLEOTIDE SEQUENCE [LARGE SCALE GENOMIC DNA]</scope>
    <source>
        <strain evidence="17 18">ATCC 51602</strain>
    </source>
</reference>
<comment type="similarity">
    <text evidence="4 12">Belongs to the FliF family.</text>
</comment>
<feature type="domain" description="Flagellar M-ring C-terminal" evidence="16">
    <location>
        <begin position="261"/>
        <end position="423"/>
    </location>
</feature>
<evidence type="ECO:0000259" key="16">
    <source>
        <dbReference type="Pfam" id="PF08345"/>
    </source>
</evidence>
<dbReference type="NCBIfam" id="TIGR00206">
    <property type="entry name" value="fliF"/>
    <property type="match status" value="1"/>
</dbReference>
<evidence type="ECO:0000256" key="12">
    <source>
        <dbReference type="PIRNR" id="PIRNR004862"/>
    </source>
</evidence>
<evidence type="ECO:0000256" key="9">
    <source>
        <dbReference type="ARBA" id="ARBA00023136"/>
    </source>
</evidence>
<dbReference type="RefSeq" id="WP_074388531.1">
    <property type="nucleotide sequence ID" value="NZ_LXEQ01000033.1"/>
</dbReference>
<comment type="subcellular location">
    <subcellularLocation>
        <location evidence="2 12">Bacterial flagellum basal body</location>
    </subcellularLocation>
    <subcellularLocation>
        <location evidence="3">Cell membrane</location>
        <topology evidence="3">Multi-pass membrane protein</topology>
    </subcellularLocation>
</comment>
<dbReference type="InterPro" id="IPR006182">
    <property type="entry name" value="FliF_N_dom"/>
</dbReference>
<proteinExistence type="inferred from homology"/>
<dbReference type="PANTHER" id="PTHR30046">
    <property type="entry name" value="FLAGELLAR M-RING PROTEIN"/>
    <property type="match status" value="1"/>
</dbReference>
<comment type="function">
    <text evidence="1 12">The M ring may be actively involved in energy transduction.</text>
</comment>
<keyword evidence="17" id="KW-0966">Cell projection</keyword>
<dbReference type="InterPro" id="IPR043427">
    <property type="entry name" value="YscJ/FliF"/>
</dbReference>